<keyword evidence="10" id="KW-1185">Reference proteome</keyword>
<reference evidence="10 11" key="1">
    <citation type="submission" date="2019-11" db="EMBL/GenBank/DDBJ databases">
        <authorList>
            <person name="Cho J.-C."/>
        </authorList>
    </citation>
    <scope>NUCLEOTIDE SEQUENCE [LARGE SCALE GENOMIC DNA]</scope>
    <source>
        <strain evidence="9 10">JH1073</strain>
        <strain evidence="8 11">JH702</strain>
    </source>
</reference>
<proteinExistence type="inferred from homology"/>
<feature type="active site" evidence="4">
    <location>
        <position position="523"/>
    </location>
</feature>
<sequence length="580" mass="62758">MPQHHAKAIMIQGTSSSVGKSVMAAALCRILAQDGIKVAPFKAQNMSNNSYVTADGGEMGRAQVVQAQAAGIEPHTDMNPVLLKPEADSRSQVVVNGKPVGSFEARKYWGDQSEVWTAVTEAYDRLAAQYDVIVLEGAGSPAEVNLRDRDIVNMKMASYANASVILVGDIDRGGVFASLFGTMELLLPEERSLVKATLINRFRGDINLLNPLPEMIADRTGVPVAGVIPFVYDLQVKDEDGVTFGDFDPPTTVLPPNSFSLREKARLRGNDDSANNASTSRTQPINIAVIALPRVSNHDDLDPFRRAGCRIRIVTKPSELNDAHIIIIPGSKSTIADLRWMKSRNLGKALIEAANRNVTIVGICGGYQILGEQLDDPDATESSKPESEPGLGLLPTKTVFDTTKTTRRVNIEIPHHETGPLKGPTATGTGYEIHTGITTGITEPLATLTYTDNKSPIHREGVSGRLDRSEVPSRSTTDGPNESSPVTGDLEGEFAARAESSDDERDTTQDGALRGAIIGTYVHGIFDSPDILRRLLNTTAESHNLPQPVIEEFSMEAEYDRLAKITRENLDMSLINSLIT</sequence>
<evidence type="ECO:0000313" key="8">
    <source>
        <dbReference type="EMBL" id="MDG0867211.1"/>
    </source>
</evidence>
<gene>
    <name evidence="4" type="primary">cobQ</name>
    <name evidence="8" type="ORF">GKO46_09030</name>
    <name evidence="9" type="ORF">GKO48_03035</name>
</gene>
<comment type="similarity">
    <text evidence="4">Belongs to the CobB/CobQ family. CobQ subfamily.</text>
</comment>
<organism evidence="9 10">
    <name type="scientific">Candidatus Lucifugimonas marina</name>
    <dbReference type="NCBI Taxonomy" id="3038979"/>
    <lineage>
        <taxon>Bacteria</taxon>
        <taxon>Bacillati</taxon>
        <taxon>Chloroflexota</taxon>
        <taxon>Dehalococcoidia</taxon>
        <taxon>SAR202 cluster</taxon>
        <taxon>Candidatus Lucifugimonadales</taxon>
        <taxon>Candidatus Lucifugimonadaceae</taxon>
        <taxon>Candidatus Lucifugimonas</taxon>
    </lineage>
</organism>
<dbReference type="Proteomes" id="UP001219901">
    <property type="component" value="Chromosome"/>
</dbReference>
<dbReference type="Gene3D" id="3.40.50.300">
    <property type="entry name" value="P-loop containing nucleotide triphosphate hydrolases"/>
    <property type="match status" value="1"/>
</dbReference>
<dbReference type="Gene3D" id="3.40.50.880">
    <property type="match status" value="1"/>
</dbReference>
<dbReference type="CDD" id="cd01750">
    <property type="entry name" value="GATase1_CobQ"/>
    <property type="match status" value="1"/>
</dbReference>
<name>A0AAJ5ZCT3_9CHLR</name>
<dbReference type="SUPFAM" id="SSF52540">
    <property type="entry name" value="P-loop containing nucleoside triphosphate hydrolases"/>
    <property type="match status" value="1"/>
</dbReference>
<feature type="compositionally biased region" description="Basic and acidic residues" evidence="5">
    <location>
        <begin position="455"/>
        <end position="471"/>
    </location>
</feature>
<feature type="domain" description="CobB/CobQ-like glutamine amidotransferase" evidence="7">
    <location>
        <begin position="286"/>
        <end position="463"/>
    </location>
</feature>
<dbReference type="NCBIfam" id="TIGR00313">
    <property type="entry name" value="cobQ"/>
    <property type="match status" value="1"/>
</dbReference>
<dbReference type="GO" id="GO:0015420">
    <property type="term" value="F:ABC-type vitamin B12 transporter activity"/>
    <property type="evidence" value="ECO:0007669"/>
    <property type="project" value="UniProtKB-UniRule"/>
</dbReference>
<dbReference type="InterPro" id="IPR004459">
    <property type="entry name" value="CobQ_synth"/>
</dbReference>
<dbReference type="EMBL" id="WMBE01000002">
    <property type="protein sequence ID" value="MDG0867211.1"/>
    <property type="molecule type" value="Genomic_DNA"/>
</dbReference>
<feature type="compositionally biased region" description="Polar residues" evidence="5">
    <location>
        <begin position="472"/>
        <end position="486"/>
    </location>
</feature>
<keyword evidence="2 4" id="KW-0169">Cobalamin biosynthesis</keyword>
<dbReference type="CDD" id="cd05389">
    <property type="entry name" value="CobQ_N"/>
    <property type="match status" value="1"/>
</dbReference>
<dbReference type="Pfam" id="PF07685">
    <property type="entry name" value="GATase_3"/>
    <property type="match status" value="1"/>
</dbReference>
<comment type="function">
    <text evidence="4">Catalyzes amidations at positions B, D, E, and G on adenosylcobyrinic A,C-diamide. NH(2) groups are provided by glutamine, and one molecule of ATP is hydrogenolyzed for each amidation.</text>
</comment>
<dbReference type="PANTHER" id="PTHR21343">
    <property type="entry name" value="DETHIOBIOTIN SYNTHETASE"/>
    <property type="match status" value="1"/>
</dbReference>
<reference evidence="9" key="2">
    <citation type="journal article" date="2023" name="Nat. Commun.">
        <title>Cultivation of marine bacteria of the SAR202 clade.</title>
        <authorList>
            <person name="Lim Y."/>
            <person name="Seo J.H."/>
            <person name="Giovannoni S.J."/>
            <person name="Kang I."/>
            <person name="Cho J.C."/>
        </authorList>
    </citation>
    <scope>NUCLEOTIDE SEQUENCE</scope>
    <source>
        <strain evidence="9">JH1073</strain>
    </source>
</reference>
<keyword evidence="3 4" id="KW-0315">Glutamine amidotransferase</keyword>
<dbReference type="InterPro" id="IPR002586">
    <property type="entry name" value="CobQ/CobB/MinD/ParA_Nub-bd_dom"/>
</dbReference>
<dbReference type="InterPro" id="IPR011698">
    <property type="entry name" value="GATase_3"/>
</dbReference>
<dbReference type="Pfam" id="PF01656">
    <property type="entry name" value="CbiA"/>
    <property type="match status" value="1"/>
</dbReference>
<evidence type="ECO:0000256" key="1">
    <source>
        <dbReference type="ARBA" id="ARBA00004953"/>
    </source>
</evidence>
<feature type="domain" description="CobQ/CobB/MinD/ParA nucleotide binding" evidence="6">
    <location>
        <begin position="9"/>
        <end position="236"/>
    </location>
</feature>
<feature type="region of interest" description="Disordered" evidence="5">
    <location>
        <begin position="374"/>
        <end position="396"/>
    </location>
</feature>
<accession>A0AAJ5ZCT3</accession>
<evidence type="ECO:0000313" key="9">
    <source>
        <dbReference type="EMBL" id="WFG38620.1"/>
    </source>
</evidence>
<dbReference type="InterPro" id="IPR033949">
    <property type="entry name" value="CobQ_GATase1"/>
</dbReference>
<dbReference type="Proteomes" id="UP001321249">
    <property type="component" value="Unassembled WGS sequence"/>
</dbReference>
<dbReference type="InterPro" id="IPR027417">
    <property type="entry name" value="P-loop_NTPase"/>
</dbReference>
<evidence type="ECO:0000256" key="3">
    <source>
        <dbReference type="ARBA" id="ARBA00022962"/>
    </source>
</evidence>
<evidence type="ECO:0000259" key="6">
    <source>
        <dbReference type="Pfam" id="PF01656"/>
    </source>
</evidence>
<dbReference type="EMBL" id="CP046147">
    <property type="protein sequence ID" value="WFG38620.1"/>
    <property type="molecule type" value="Genomic_DNA"/>
</dbReference>
<dbReference type="HAMAP" id="MF_00028">
    <property type="entry name" value="CobQ"/>
    <property type="match status" value="1"/>
</dbReference>
<dbReference type="GO" id="GO:0003824">
    <property type="term" value="F:catalytic activity"/>
    <property type="evidence" value="ECO:0007669"/>
    <property type="project" value="InterPro"/>
</dbReference>
<evidence type="ECO:0000313" key="11">
    <source>
        <dbReference type="Proteomes" id="UP001321249"/>
    </source>
</evidence>
<dbReference type="RefSeq" id="WP_342825323.1">
    <property type="nucleotide sequence ID" value="NZ_CP046146.1"/>
</dbReference>
<evidence type="ECO:0000256" key="4">
    <source>
        <dbReference type="HAMAP-Rule" id="MF_00028"/>
    </source>
</evidence>
<evidence type="ECO:0000259" key="7">
    <source>
        <dbReference type="Pfam" id="PF07685"/>
    </source>
</evidence>
<dbReference type="InterPro" id="IPR047045">
    <property type="entry name" value="CobQ_N"/>
</dbReference>
<reference evidence="10" key="3">
    <citation type="submission" date="2023-06" db="EMBL/GenBank/DDBJ databases">
        <title>Pangenomics reveal diversification of enzyme families and niche specialization in globally abundant SAR202 bacteria.</title>
        <authorList>
            <person name="Saw J.H.W."/>
        </authorList>
    </citation>
    <scope>NUCLEOTIDE SEQUENCE [LARGE SCALE GENOMIC DNA]</scope>
    <source>
        <strain evidence="10">JH1073</strain>
    </source>
</reference>
<dbReference type="PANTHER" id="PTHR21343:SF1">
    <property type="entry name" value="COBYRIC ACID SYNTHASE"/>
    <property type="match status" value="1"/>
</dbReference>
<evidence type="ECO:0000313" key="10">
    <source>
        <dbReference type="Proteomes" id="UP001219901"/>
    </source>
</evidence>
<dbReference type="NCBIfam" id="NF001989">
    <property type="entry name" value="PRK00784.1"/>
    <property type="match status" value="1"/>
</dbReference>
<comment type="pathway">
    <text evidence="1 4">Cofactor biosynthesis; adenosylcobalamin biosynthesis.</text>
</comment>
<evidence type="ECO:0000256" key="5">
    <source>
        <dbReference type="SAM" id="MobiDB-lite"/>
    </source>
</evidence>
<dbReference type="GO" id="GO:0009236">
    <property type="term" value="P:cobalamin biosynthetic process"/>
    <property type="evidence" value="ECO:0007669"/>
    <property type="project" value="UniProtKB-UniRule"/>
</dbReference>
<dbReference type="InterPro" id="IPR029062">
    <property type="entry name" value="Class_I_gatase-like"/>
</dbReference>
<dbReference type="SUPFAM" id="SSF52317">
    <property type="entry name" value="Class I glutamine amidotransferase-like"/>
    <property type="match status" value="1"/>
</dbReference>
<feature type="region of interest" description="Disordered" evidence="5">
    <location>
        <begin position="451"/>
        <end position="489"/>
    </location>
</feature>
<feature type="active site" description="Nucleophile" evidence="4">
    <location>
        <position position="364"/>
    </location>
</feature>
<evidence type="ECO:0000256" key="2">
    <source>
        <dbReference type="ARBA" id="ARBA00022573"/>
    </source>
</evidence>
<dbReference type="AlphaFoldDB" id="A0AAJ5ZCT3"/>
<protein>
    <recommendedName>
        <fullName evidence="4">Cobyric acid synthase</fullName>
    </recommendedName>
</protein>